<gene>
    <name evidence="2" type="ORF">QF035_007055</name>
</gene>
<dbReference type="EMBL" id="JAUSZI010000002">
    <property type="protein sequence ID" value="MDQ1029473.1"/>
    <property type="molecule type" value="Genomic_DNA"/>
</dbReference>
<comment type="caution">
    <text evidence="2">The sequence shown here is derived from an EMBL/GenBank/DDBJ whole genome shotgun (WGS) entry which is preliminary data.</text>
</comment>
<reference evidence="2 3" key="1">
    <citation type="submission" date="2023-07" db="EMBL/GenBank/DDBJ databases">
        <title>Comparative genomics of wheat-associated soil bacteria to identify genetic determinants of phenazine resistance.</title>
        <authorList>
            <person name="Mouncey N."/>
        </authorList>
    </citation>
    <scope>NUCLEOTIDE SEQUENCE [LARGE SCALE GENOMIC DNA]</scope>
    <source>
        <strain evidence="2 3">V2I4</strain>
    </source>
</reference>
<feature type="compositionally biased region" description="Basic and acidic residues" evidence="1">
    <location>
        <begin position="26"/>
        <end position="35"/>
    </location>
</feature>
<name>A0ABU0T0Y4_9ACTN</name>
<organism evidence="2 3">
    <name type="scientific">Streptomyces umbrinus</name>
    <dbReference type="NCBI Taxonomy" id="67370"/>
    <lineage>
        <taxon>Bacteria</taxon>
        <taxon>Bacillati</taxon>
        <taxon>Actinomycetota</taxon>
        <taxon>Actinomycetes</taxon>
        <taxon>Kitasatosporales</taxon>
        <taxon>Streptomycetaceae</taxon>
        <taxon>Streptomyces</taxon>
        <taxon>Streptomyces phaeochromogenes group</taxon>
    </lineage>
</organism>
<feature type="compositionally biased region" description="Basic residues" evidence="1">
    <location>
        <begin position="11"/>
        <end position="25"/>
    </location>
</feature>
<protein>
    <submittedName>
        <fullName evidence="2">Uncharacterized protein</fullName>
    </submittedName>
</protein>
<keyword evidence="3" id="KW-1185">Reference proteome</keyword>
<dbReference type="Proteomes" id="UP001230328">
    <property type="component" value="Unassembled WGS sequence"/>
</dbReference>
<evidence type="ECO:0000313" key="3">
    <source>
        <dbReference type="Proteomes" id="UP001230328"/>
    </source>
</evidence>
<accession>A0ABU0T0Y4</accession>
<feature type="region of interest" description="Disordered" evidence="1">
    <location>
        <begin position="1"/>
        <end position="44"/>
    </location>
</feature>
<evidence type="ECO:0000313" key="2">
    <source>
        <dbReference type="EMBL" id="MDQ1029473.1"/>
    </source>
</evidence>
<evidence type="ECO:0000256" key="1">
    <source>
        <dbReference type="SAM" id="MobiDB-lite"/>
    </source>
</evidence>
<sequence>MGKLTLPLRTERKHMGRLAPRRRERSRNLGLERRGGLPQALKPCPKRQELPGLACSQSRCPCEPLKHLTTQQRIPFGAEPLDAQQLADCRVWMWKSMLLAP</sequence>
<proteinExistence type="predicted"/>